<dbReference type="RefSeq" id="WP_008504102.1">
    <property type="nucleotide sequence ID" value="NZ_CM001403.1"/>
</dbReference>
<organism evidence="2 3">
    <name type="scientific">Mucilaginibacter paludis DSM 18603</name>
    <dbReference type="NCBI Taxonomy" id="714943"/>
    <lineage>
        <taxon>Bacteria</taxon>
        <taxon>Pseudomonadati</taxon>
        <taxon>Bacteroidota</taxon>
        <taxon>Sphingobacteriia</taxon>
        <taxon>Sphingobacteriales</taxon>
        <taxon>Sphingobacteriaceae</taxon>
        <taxon>Mucilaginibacter</taxon>
    </lineage>
</organism>
<dbReference type="STRING" id="714943.Mucpa_0360"/>
<dbReference type="HOGENOM" id="CLU_1244173_0_0_10"/>
<dbReference type="Proteomes" id="UP000002774">
    <property type="component" value="Chromosome"/>
</dbReference>
<keyword evidence="3" id="KW-1185">Reference proteome</keyword>
<dbReference type="OrthoDB" id="1442826at2"/>
<evidence type="ECO:0000313" key="3">
    <source>
        <dbReference type="Proteomes" id="UP000002774"/>
    </source>
</evidence>
<proteinExistence type="predicted"/>
<reference evidence="2" key="1">
    <citation type="submission" date="2011-09" db="EMBL/GenBank/DDBJ databases">
        <title>The permanent draft genome of Mucilaginibacter paludis DSM 18603.</title>
        <authorList>
            <consortium name="US DOE Joint Genome Institute (JGI-PGF)"/>
            <person name="Lucas S."/>
            <person name="Han J."/>
            <person name="Lapidus A."/>
            <person name="Bruce D."/>
            <person name="Goodwin L."/>
            <person name="Pitluck S."/>
            <person name="Peters L."/>
            <person name="Kyrpides N."/>
            <person name="Mavromatis K."/>
            <person name="Ivanova N."/>
            <person name="Mikhailova N."/>
            <person name="Held B."/>
            <person name="Detter J.C."/>
            <person name="Tapia R."/>
            <person name="Han C."/>
            <person name="Land M."/>
            <person name="Hauser L."/>
            <person name="Markowitz V."/>
            <person name="Cheng J.-F."/>
            <person name="Hugenholtz P."/>
            <person name="Woyke T."/>
            <person name="Wu D."/>
            <person name="Tindall B."/>
            <person name="Brambilla E."/>
            <person name="Klenk H.-P."/>
            <person name="Eisen J.A."/>
        </authorList>
    </citation>
    <scope>NUCLEOTIDE SEQUENCE [LARGE SCALE GENOMIC DNA]</scope>
    <source>
        <strain evidence="2">DSM 18603</strain>
    </source>
</reference>
<feature type="region of interest" description="Disordered" evidence="1">
    <location>
        <begin position="108"/>
        <end position="130"/>
    </location>
</feature>
<name>H1YH54_9SPHI</name>
<accession>H1YH54</accession>
<evidence type="ECO:0008006" key="4">
    <source>
        <dbReference type="Google" id="ProtNLM"/>
    </source>
</evidence>
<protein>
    <recommendedName>
        <fullName evidence="4">DnaD domain-containing protein</fullName>
    </recommendedName>
</protein>
<evidence type="ECO:0000256" key="1">
    <source>
        <dbReference type="SAM" id="MobiDB-lite"/>
    </source>
</evidence>
<dbReference type="EMBL" id="CM001403">
    <property type="protein sequence ID" value="EHQ24556.1"/>
    <property type="molecule type" value="Genomic_DNA"/>
</dbReference>
<sequence>MNYIELINNFWDVQDEHQFTTTDIALYFYLLKIGNNLRWTNPFRRINAKITADLGISKPTLDRSRNKLKQAGLIDFKTTNGNANVTYTIINLQKYFPGGGMGNSAGYNEGKPAAPAEGSGADNINTKKTKPNQGEVYRAFAHLKIFEAEVSQLQQAGFTKNQIDSVLDAIENYKKNKNYTSLYLTAKKWLEKEKDCAQKEKAVSSKADAAMDSHHSFMQNFK</sequence>
<evidence type="ECO:0000313" key="2">
    <source>
        <dbReference type="EMBL" id="EHQ24556.1"/>
    </source>
</evidence>
<dbReference type="eggNOG" id="COG3935">
    <property type="taxonomic scope" value="Bacteria"/>
</dbReference>
<gene>
    <name evidence="2" type="ORF">Mucpa_0360</name>
</gene>
<dbReference type="AlphaFoldDB" id="H1YH54"/>